<keyword evidence="4 6" id="KW-0378">Hydrolase</keyword>
<dbReference type="PANTHER" id="PTHR12994:SF17">
    <property type="entry name" value="LD30995P"/>
    <property type="match status" value="1"/>
</dbReference>
<reference evidence="8 9" key="1">
    <citation type="journal article" date="2018" name="Int. J. Syst. Evol. Microbiol.">
        <title>Mesosutterella multiformis gen. nov., sp. nov., a member of the family Sutterellaceae and Sutterella megalosphaeroides sp. nov., isolated from human faeces.</title>
        <authorList>
            <person name="Sakamoto M."/>
            <person name="Ikeyama N."/>
            <person name="Kunihiro T."/>
            <person name="Iino T."/>
            <person name="Yuki M."/>
            <person name="Ohkuma M."/>
        </authorList>
    </citation>
    <scope>NUCLEOTIDE SEQUENCE [LARGE SCALE GENOMIC DNA]</scope>
    <source>
        <strain evidence="8 9">6FBBBH3</strain>
    </source>
</reference>
<dbReference type="Pfam" id="PF03577">
    <property type="entry name" value="Peptidase_C69"/>
    <property type="match status" value="1"/>
</dbReference>
<dbReference type="KEGG" id="sutt:SUTMEG_11180"/>
<dbReference type="EMBL" id="AP018786">
    <property type="protein sequence ID" value="BBF23227.1"/>
    <property type="molecule type" value="Genomic_DNA"/>
</dbReference>
<evidence type="ECO:0000313" key="9">
    <source>
        <dbReference type="Proteomes" id="UP000271003"/>
    </source>
</evidence>
<comment type="similarity">
    <text evidence="2 6">Belongs to the peptidase C69 family.</text>
</comment>
<keyword evidence="9" id="KW-1185">Reference proteome</keyword>
<evidence type="ECO:0000256" key="1">
    <source>
        <dbReference type="ARBA" id="ARBA00001670"/>
    </source>
</evidence>
<dbReference type="EC" id="3.4.-.-" evidence="6"/>
<dbReference type="Gene3D" id="3.60.60.10">
    <property type="entry name" value="Penicillin V Acylase, Chain A"/>
    <property type="match status" value="1"/>
</dbReference>
<evidence type="ECO:0000256" key="4">
    <source>
        <dbReference type="ARBA" id="ARBA00022801"/>
    </source>
</evidence>
<evidence type="ECO:0000313" key="8">
    <source>
        <dbReference type="EMBL" id="BBF23227.1"/>
    </source>
</evidence>
<protein>
    <recommendedName>
        <fullName evidence="6">Dipeptidase</fullName>
        <ecNumber evidence="6">3.4.-.-</ecNumber>
    </recommendedName>
</protein>
<dbReference type="OrthoDB" id="5147328at2"/>
<evidence type="ECO:0000256" key="6">
    <source>
        <dbReference type="RuleBase" id="RU364089"/>
    </source>
</evidence>
<evidence type="ECO:0000256" key="3">
    <source>
        <dbReference type="ARBA" id="ARBA00022670"/>
    </source>
</evidence>
<dbReference type="PANTHER" id="PTHR12994">
    <property type="entry name" value="SECERNIN"/>
    <property type="match status" value="1"/>
</dbReference>
<dbReference type="RefSeq" id="WP_120176854.1">
    <property type="nucleotide sequence ID" value="NZ_AP018786.1"/>
</dbReference>
<dbReference type="PROSITE" id="PS51257">
    <property type="entry name" value="PROKAR_LIPOPROTEIN"/>
    <property type="match status" value="1"/>
</dbReference>
<dbReference type="AlphaFoldDB" id="A0A2Z6IC45"/>
<organism evidence="8 9">
    <name type="scientific">Sutterella megalosphaeroides</name>
    <dbReference type="NCBI Taxonomy" id="2494234"/>
    <lineage>
        <taxon>Bacteria</taxon>
        <taxon>Pseudomonadati</taxon>
        <taxon>Pseudomonadota</taxon>
        <taxon>Betaproteobacteria</taxon>
        <taxon>Burkholderiales</taxon>
        <taxon>Sutterellaceae</taxon>
        <taxon>Sutterella</taxon>
    </lineage>
</organism>
<keyword evidence="7" id="KW-0732">Signal</keyword>
<dbReference type="NCBIfam" id="NF033678">
    <property type="entry name" value="C69_fam_dipept"/>
    <property type="match status" value="1"/>
</dbReference>
<feature type="signal peptide" evidence="7">
    <location>
        <begin position="1"/>
        <end position="22"/>
    </location>
</feature>
<keyword evidence="3 6" id="KW-0645">Protease</keyword>
<name>A0A2Z6IC45_9BURK</name>
<evidence type="ECO:0000256" key="5">
    <source>
        <dbReference type="ARBA" id="ARBA00022997"/>
    </source>
</evidence>
<dbReference type="GO" id="GO:0006508">
    <property type="term" value="P:proteolysis"/>
    <property type="evidence" value="ECO:0007669"/>
    <property type="project" value="UniProtKB-KW"/>
</dbReference>
<accession>A0A2Z6IC45</accession>
<dbReference type="GO" id="GO:0070004">
    <property type="term" value="F:cysteine-type exopeptidase activity"/>
    <property type="evidence" value="ECO:0007669"/>
    <property type="project" value="InterPro"/>
</dbReference>
<evidence type="ECO:0000256" key="7">
    <source>
        <dbReference type="SAM" id="SignalP"/>
    </source>
</evidence>
<gene>
    <name evidence="8" type="primary">pipD_2</name>
    <name evidence="8" type="ORF">SUTMEG_11180</name>
</gene>
<dbReference type="GO" id="GO:0016805">
    <property type="term" value="F:dipeptidase activity"/>
    <property type="evidence" value="ECO:0007669"/>
    <property type="project" value="UniProtKB-KW"/>
</dbReference>
<dbReference type="InterPro" id="IPR047804">
    <property type="entry name" value="C69_dipept_A-like"/>
</dbReference>
<evidence type="ECO:0000256" key="2">
    <source>
        <dbReference type="ARBA" id="ARBA00007225"/>
    </source>
</evidence>
<dbReference type="Proteomes" id="UP000271003">
    <property type="component" value="Chromosome"/>
</dbReference>
<comment type="catalytic activity">
    <reaction evidence="1">
        <text>an L-aminoacyl-L-amino acid + H2O = 2 an L-alpha-amino acid</text>
        <dbReference type="Rhea" id="RHEA:48940"/>
        <dbReference type="ChEBI" id="CHEBI:15377"/>
        <dbReference type="ChEBI" id="CHEBI:59869"/>
        <dbReference type="ChEBI" id="CHEBI:77460"/>
        <dbReference type="EC" id="3.4.13.19"/>
    </reaction>
</comment>
<sequence length="501" mass="56422">MKFRTSILTAALSMAIAGSALACTTVVVGEGASADGSFLIARSADSSAMKAQHMVKHPARTYKKGDMYRTQDYKGATDFSYPQPEQAMGYTTVPNWKTQLHGATGFNDAGVGISGTESIFARDDALKLDPYNEKTGITEDDILDVLLPRAKTAREAVEILGSIIETTGAGEGFGVAFVDDKEIWYLETGTGHQWLAQRTPKDTYFASGNQGRLQKYDPKSPDFLASKNLVQWATENGFYDPKKDGEFNFSKAYTRDDERDRDYNDPRVWQIQKMLNPSLEQKVGDGRNFPVYLKPEKKITVEDLKAIMRDHYQTGELQSHDPYTKGLRGDEPYRPISVFRTYEAHVMQVRPWLPDEIGAVTYVAMGMADLSVFVPYYHGLNAYPAHYGQGTDKADSESLYWKYRKLQTLVMTDYPKLHGVVQKAYADFERQTAEAQKTFEDEYVKVFKQDPKKADAMLEDFNQGVMAKAEALAEDLTNQVFTIRTKDIEDANFFANRSKKD</sequence>
<keyword evidence="5 6" id="KW-0224">Dipeptidase</keyword>
<proteinExistence type="inferred from homology"/>
<dbReference type="InterPro" id="IPR005322">
    <property type="entry name" value="Peptidase_C69"/>
</dbReference>
<feature type="chain" id="PRO_5016351147" description="Dipeptidase" evidence="7">
    <location>
        <begin position="23"/>
        <end position="501"/>
    </location>
</feature>